<dbReference type="Proteomes" id="UP000054516">
    <property type="component" value="Unassembled WGS sequence"/>
</dbReference>
<dbReference type="OMA" id="QYATTFD"/>
<feature type="region of interest" description="Disordered" evidence="1">
    <location>
        <begin position="1"/>
        <end position="31"/>
    </location>
</feature>
<dbReference type="PANTHER" id="PTHR28003">
    <property type="entry name" value="NUCLEOPORIN POM34"/>
    <property type="match status" value="1"/>
</dbReference>
<dbReference type="OrthoDB" id="429932at2759"/>
<dbReference type="GO" id="GO:0006606">
    <property type="term" value="P:protein import into nucleus"/>
    <property type="evidence" value="ECO:0007669"/>
    <property type="project" value="TreeGrafter"/>
</dbReference>
<evidence type="ECO:0000313" key="3">
    <source>
        <dbReference type="EMBL" id="GAP93119.2"/>
    </source>
</evidence>
<evidence type="ECO:0000256" key="2">
    <source>
        <dbReference type="SAM" id="Phobius"/>
    </source>
</evidence>
<accession>A0A1W2TWQ4</accession>
<evidence type="ECO:0000313" key="4">
    <source>
        <dbReference type="Proteomes" id="UP000054516"/>
    </source>
</evidence>
<reference evidence="3" key="1">
    <citation type="submission" date="2016-03" db="EMBL/GenBank/DDBJ databases">
        <title>Draft genome sequence of Rosellinia necatrix.</title>
        <authorList>
            <person name="Kanematsu S."/>
        </authorList>
    </citation>
    <scope>NUCLEOTIDE SEQUENCE [LARGE SCALE GENOMIC DNA]</scope>
    <source>
        <strain evidence="3">W97</strain>
    </source>
</reference>
<name>A0A1W2TWQ4_ROSNE</name>
<sequence length="281" mass="29843">MAPSPAKTAISTPTKAPLTPATESPGTWRHPRLPEIAKRQAASSFTEKNVKRIVINVVLLGVLLILHSFVRKALPSKRSAPQLWTYYRYIRFALLALPLYNITTNLLPLIRTKDDLSDIPLTPGQRKLLGLPPTSTPPTPGSVYSTPPRFARTPSASGSGTGRRSFSSSPVLTRSPSNQGSPTPAGNGSTTPGRYPLIQKAMLGARHTPRRGSVGSSSPLGASISTSASIFGSSGGPPDTPSPSPAGKLSTVGLNSKWRYDKGMYGKPKGFRDLNTESVYG</sequence>
<gene>
    <name evidence="3" type="ORF">SAMD00023353_10700020</name>
</gene>
<dbReference type="PANTHER" id="PTHR28003:SF1">
    <property type="entry name" value="NUCLEOPORIN POM34"/>
    <property type="match status" value="1"/>
</dbReference>
<dbReference type="STRING" id="77044.A0A1W2TWQ4"/>
<dbReference type="GO" id="GO:0030474">
    <property type="term" value="P:spindle pole body duplication"/>
    <property type="evidence" value="ECO:0007669"/>
    <property type="project" value="TreeGrafter"/>
</dbReference>
<feature type="compositionally biased region" description="Polar residues" evidence="1">
    <location>
        <begin position="171"/>
        <end position="192"/>
    </location>
</feature>
<keyword evidence="4" id="KW-1185">Reference proteome</keyword>
<dbReference type="Pfam" id="PF08058">
    <property type="entry name" value="NPCC"/>
    <property type="match status" value="1"/>
</dbReference>
<keyword evidence="2" id="KW-0472">Membrane</keyword>
<feature type="compositionally biased region" description="Low complexity" evidence="1">
    <location>
        <begin position="141"/>
        <end position="170"/>
    </location>
</feature>
<feature type="compositionally biased region" description="Basic and acidic residues" evidence="1">
    <location>
        <begin position="258"/>
        <end position="275"/>
    </location>
</feature>
<dbReference type="GO" id="GO:0070762">
    <property type="term" value="C:nuclear pore transmembrane ring"/>
    <property type="evidence" value="ECO:0007669"/>
    <property type="project" value="TreeGrafter"/>
</dbReference>
<dbReference type="AlphaFoldDB" id="A0A1W2TWQ4"/>
<organism evidence="3">
    <name type="scientific">Rosellinia necatrix</name>
    <name type="common">White root-rot fungus</name>
    <dbReference type="NCBI Taxonomy" id="77044"/>
    <lineage>
        <taxon>Eukaryota</taxon>
        <taxon>Fungi</taxon>
        <taxon>Dikarya</taxon>
        <taxon>Ascomycota</taxon>
        <taxon>Pezizomycotina</taxon>
        <taxon>Sordariomycetes</taxon>
        <taxon>Xylariomycetidae</taxon>
        <taxon>Xylariales</taxon>
        <taxon>Xylariaceae</taxon>
        <taxon>Rosellinia</taxon>
    </lineage>
</organism>
<evidence type="ECO:0000256" key="1">
    <source>
        <dbReference type="SAM" id="MobiDB-lite"/>
    </source>
</evidence>
<dbReference type="GO" id="GO:0005640">
    <property type="term" value="C:nuclear outer membrane"/>
    <property type="evidence" value="ECO:0007669"/>
    <property type="project" value="TreeGrafter"/>
</dbReference>
<dbReference type="InterPro" id="IPR012578">
    <property type="entry name" value="Nucl_pore_cmplx"/>
</dbReference>
<keyword evidence="2" id="KW-1133">Transmembrane helix</keyword>
<proteinExistence type="predicted"/>
<feature type="region of interest" description="Disordered" evidence="1">
    <location>
        <begin position="121"/>
        <end position="281"/>
    </location>
</feature>
<dbReference type="EMBL" id="DF977552">
    <property type="protein sequence ID" value="GAP93119.2"/>
    <property type="molecule type" value="Genomic_DNA"/>
</dbReference>
<feature type="compositionally biased region" description="Low complexity" evidence="1">
    <location>
        <begin position="221"/>
        <end position="232"/>
    </location>
</feature>
<protein>
    <submittedName>
        <fullName evidence="3">Putative nuclear pore complex component</fullName>
    </submittedName>
</protein>
<feature type="transmembrane region" description="Helical" evidence="2">
    <location>
        <begin position="53"/>
        <end position="70"/>
    </location>
</feature>
<keyword evidence="2" id="KW-0812">Transmembrane</keyword>